<organism evidence="1 2">
    <name type="scientific">Dallia pectoralis</name>
    <name type="common">Alaska blackfish</name>
    <dbReference type="NCBI Taxonomy" id="75939"/>
    <lineage>
        <taxon>Eukaryota</taxon>
        <taxon>Metazoa</taxon>
        <taxon>Chordata</taxon>
        <taxon>Craniata</taxon>
        <taxon>Vertebrata</taxon>
        <taxon>Euteleostomi</taxon>
        <taxon>Actinopterygii</taxon>
        <taxon>Neopterygii</taxon>
        <taxon>Teleostei</taxon>
        <taxon>Protacanthopterygii</taxon>
        <taxon>Esociformes</taxon>
        <taxon>Umbridae</taxon>
        <taxon>Dallia</taxon>
    </lineage>
</organism>
<comment type="caution">
    <text evidence="1">The sequence shown here is derived from an EMBL/GenBank/DDBJ whole genome shotgun (WGS) entry which is preliminary data.</text>
</comment>
<keyword evidence="2" id="KW-1185">Reference proteome</keyword>
<reference evidence="1" key="1">
    <citation type="submission" date="2021-05" db="EMBL/GenBank/DDBJ databases">
        <authorList>
            <person name="Pan Q."/>
            <person name="Jouanno E."/>
            <person name="Zahm M."/>
            <person name="Klopp C."/>
            <person name="Cabau C."/>
            <person name="Louis A."/>
            <person name="Berthelot C."/>
            <person name="Parey E."/>
            <person name="Roest Crollius H."/>
            <person name="Montfort J."/>
            <person name="Robinson-Rechavi M."/>
            <person name="Bouchez O."/>
            <person name="Lampietro C."/>
            <person name="Lopez Roques C."/>
            <person name="Donnadieu C."/>
            <person name="Postlethwait J."/>
            <person name="Bobe J."/>
            <person name="Dillon D."/>
            <person name="Chandos A."/>
            <person name="von Hippel F."/>
            <person name="Guiguen Y."/>
        </authorList>
    </citation>
    <scope>NUCLEOTIDE SEQUENCE</scope>
    <source>
        <strain evidence="1">YG-Jan2019</strain>
    </source>
</reference>
<evidence type="ECO:0000313" key="1">
    <source>
        <dbReference type="EMBL" id="KAJ8000524.1"/>
    </source>
</evidence>
<evidence type="ECO:0000313" key="2">
    <source>
        <dbReference type="Proteomes" id="UP001157502"/>
    </source>
</evidence>
<accession>A0ACC2GA18</accession>
<sequence length="962" mass="107619">MGYTWTLFTTLSLMLPLTGWSIPVISPGGAQLVVPKGGVLELRCHDDNATSDTTVALSGLRWQRERGRKVDGEVEEGGGVVSIRVASALGYHMGRYACINNDTKEHSSIYVYVKDPMSPFQRSMVNGILVRDGEELILPCLVTDPEVTLITLQTCKLQPLPSDLRYHADPQRGIIIGNAKKEYEGCYICQGKVGGATVTSSQYSVDVRLGPEHPPLIKLTQRERVILRRGEPFQMTCSCSNPNPNFSVEWEVPLGARAFISENSRMLPGSHGYERSTSMRVTSVNQSDTGIYICRAHNEKGASSTSLQLDVRERGFISLLGDSRPPSSTVREGESLSLKVELESYPRPSALSWAYNGKRLHNGTGHVITEQWHRYRYVTELRLVRVLGSEGGIYMFRANHEDASLNQSFPVYVNSKPVIISQEGPVDKQVRCVAVGYPAPKISWFYCEPPHTRCSHLTNATQWEHQEVAMETVSHTPFGRSEVESRLNITKELARYGTLECVASAQGEEASSLFSIRERTVPHQLFTPLLSGVVATAVGLSVLLVVLLYKYLQKPKFQIQWKVIDSIHGNNYVYIDPTQLPYDPKWEFSRQKLRFGKTLGAGAFGKVVRATAYGLCSVESITTVAVKMLKPSAHSTEKEALMSELKVLSYLGNHINIVNLLGACTVGGPTLVITEYCCYGDLLNFLRRKRTSFFNAQVSDGYYRNVPKNHEPQSDGDVGYMPMRASDKERSSSQSDKDCLSLDELSVDREDLLSFSYQVAKGMEYITSRNCIHRDLAARNILLTQGRVAKICDFGLARDITTDSNYVLRGNARLPVKWMSPESIFDCVYTFESDVWSFGILLWEIFSLGNSPYPGMQVGSAFYRMIQEGHRMSRPEMAHGEIYDVMMSCWSEDPLKRPSFSKLVERTEMLLSENTKNEYLNLSYSTVPPDQQRATSQRLSSVCSTTAQTQPLLLNTADVFLD</sequence>
<dbReference type="EMBL" id="CM055742">
    <property type="protein sequence ID" value="KAJ8000524.1"/>
    <property type="molecule type" value="Genomic_DNA"/>
</dbReference>
<gene>
    <name evidence="1" type="ORF">DPEC_G00181010</name>
</gene>
<protein>
    <submittedName>
        <fullName evidence="1">Uncharacterized protein</fullName>
    </submittedName>
</protein>
<dbReference type="Proteomes" id="UP001157502">
    <property type="component" value="Chromosome 15"/>
</dbReference>
<name>A0ACC2GA18_DALPE</name>
<proteinExistence type="predicted"/>